<sequence>WLLKTCDEIKDIMGLCPDEHFEEYSDELEGRILRSKFSDIMRAGTGLHHRIGSPMVHTIIEGPIVLELLHITDVGVSAFTLERVRQDRDQMLYLELLALARAGQAVTEERLLDIKSGLPEYPRGVLKLTLTDGHTEMQAVEYKRLPFKLGKTMIGLKV</sequence>
<evidence type="ECO:0000259" key="1">
    <source>
        <dbReference type="Pfam" id="PF08585"/>
    </source>
</evidence>
<evidence type="ECO:0000313" key="3">
    <source>
        <dbReference type="Proteomes" id="UP000298030"/>
    </source>
</evidence>
<dbReference type="Pfam" id="PF08585">
    <property type="entry name" value="RMI1_N_C"/>
    <property type="match status" value="1"/>
</dbReference>
<evidence type="ECO:0000313" key="2">
    <source>
        <dbReference type="EMBL" id="TEB19143.1"/>
    </source>
</evidence>
<dbReference type="OrthoDB" id="341511at2759"/>
<keyword evidence="3" id="KW-1185">Reference proteome</keyword>
<name>A0A4Y7SDX4_COPMI</name>
<reference evidence="2 3" key="1">
    <citation type="journal article" date="2019" name="Nat. Ecol. Evol.">
        <title>Megaphylogeny resolves global patterns of mushroom evolution.</title>
        <authorList>
            <person name="Varga T."/>
            <person name="Krizsan K."/>
            <person name="Foldi C."/>
            <person name="Dima B."/>
            <person name="Sanchez-Garcia M."/>
            <person name="Sanchez-Ramirez S."/>
            <person name="Szollosi G.J."/>
            <person name="Szarkandi J.G."/>
            <person name="Papp V."/>
            <person name="Albert L."/>
            <person name="Andreopoulos W."/>
            <person name="Angelini C."/>
            <person name="Antonin V."/>
            <person name="Barry K.W."/>
            <person name="Bougher N.L."/>
            <person name="Buchanan P."/>
            <person name="Buyck B."/>
            <person name="Bense V."/>
            <person name="Catcheside P."/>
            <person name="Chovatia M."/>
            <person name="Cooper J."/>
            <person name="Damon W."/>
            <person name="Desjardin D."/>
            <person name="Finy P."/>
            <person name="Geml J."/>
            <person name="Haridas S."/>
            <person name="Hughes K."/>
            <person name="Justo A."/>
            <person name="Karasinski D."/>
            <person name="Kautmanova I."/>
            <person name="Kiss B."/>
            <person name="Kocsube S."/>
            <person name="Kotiranta H."/>
            <person name="LaButti K.M."/>
            <person name="Lechner B.E."/>
            <person name="Liimatainen K."/>
            <person name="Lipzen A."/>
            <person name="Lukacs Z."/>
            <person name="Mihaltcheva S."/>
            <person name="Morgado L.N."/>
            <person name="Niskanen T."/>
            <person name="Noordeloos M.E."/>
            <person name="Ohm R.A."/>
            <person name="Ortiz-Santana B."/>
            <person name="Ovrebo C."/>
            <person name="Racz N."/>
            <person name="Riley R."/>
            <person name="Savchenko A."/>
            <person name="Shiryaev A."/>
            <person name="Soop K."/>
            <person name="Spirin V."/>
            <person name="Szebenyi C."/>
            <person name="Tomsovsky M."/>
            <person name="Tulloss R.E."/>
            <person name="Uehling J."/>
            <person name="Grigoriev I.V."/>
            <person name="Vagvolgyi C."/>
            <person name="Papp T."/>
            <person name="Martin F.M."/>
            <person name="Miettinen O."/>
            <person name="Hibbett D.S."/>
            <person name="Nagy L.G."/>
        </authorList>
    </citation>
    <scope>NUCLEOTIDE SEQUENCE [LARGE SCALE GENOMIC DNA]</scope>
    <source>
        <strain evidence="2 3">FP101781</strain>
    </source>
</reference>
<accession>A0A4Y7SDX4</accession>
<proteinExistence type="predicted"/>
<dbReference type="Gene3D" id="2.40.50.770">
    <property type="entry name" value="RecQ-mediated genome instability protein Rmi1, C-terminal domain"/>
    <property type="match status" value="1"/>
</dbReference>
<dbReference type="AlphaFoldDB" id="A0A4Y7SDX4"/>
<dbReference type="EMBL" id="QPFP01000206">
    <property type="protein sequence ID" value="TEB19143.1"/>
    <property type="molecule type" value="Genomic_DNA"/>
</dbReference>
<feature type="domain" description="RecQ mediated genome instability protein 1 OB-fold" evidence="1">
    <location>
        <begin position="58"/>
        <end position="158"/>
    </location>
</feature>
<dbReference type="InterPro" id="IPR013894">
    <property type="entry name" value="RMI1_OB"/>
</dbReference>
<feature type="non-terminal residue" evidence="2">
    <location>
        <position position="1"/>
    </location>
</feature>
<organism evidence="2 3">
    <name type="scientific">Coprinellus micaceus</name>
    <name type="common">Glistening ink-cap mushroom</name>
    <name type="synonym">Coprinus micaceus</name>
    <dbReference type="NCBI Taxonomy" id="71717"/>
    <lineage>
        <taxon>Eukaryota</taxon>
        <taxon>Fungi</taxon>
        <taxon>Dikarya</taxon>
        <taxon>Basidiomycota</taxon>
        <taxon>Agaricomycotina</taxon>
        <taxon>Agaricomycetes</taxon>
        <taxon>Agaricomycetidae</taxon>
        <taxon>Agaricales</taxon>
        <taxon>Agaricineae</taxon>
        <taxon>Psathyrellaceae</taxon>
        <taxon>Coprinellus</taxon>
    </lineage>
</organism>
<dbReference type="Proteomes" id="UP000298030">
    <property type="component" value="Unassembled WGS sequence"/>
</dbReference>
<protein>
    <recommendedName>
        <fullName evidence="1">RecQ mediated genome instability protein 1 OB-fold domain-containing protein</fullName>
    </recommendedName>
</protein>
<dbReference type="STRING" id="71717.A0A4Y7SDX4"/>
<dbReference type="InterPro" id="IPR042470">
    <property type="entry name" value="RMI1_N_C_sf"/>
</dbReference>
<comment type="caution">
    <text evidence="2">The sequence shown here is derived from an EMBL/GenBank/DDBJ whole genome shotgun (WGS) entry which is preliminary data.</text>
</comment>
<gene>
    <name evidence="2" type="ORF">FA13DRAFT_1647364</name>
</gene>